<organism evidence="1 2">
    <name type="scientific">Dentiscutata heterogama</name>
    <dbReference type="NCBI Taxonomy" id="1316150"/>
    <lineage>
        <taxon>Eukaryota</taxon>
        <taxon>Fungi</taxon>
        <taxon>Fungi incertae sedis</taxon>
        <taxon>Mucoromycota</taxon>
        <taxon>Glomeromycotina</taxon>
        <taxon>Glomeromycetes</taxon>
        <taxon>Diversisporales</taxon>
        <taxon>Gigasporaceae</taxon>
        <taxon>Dentiscutata</taxon>
    </lineage>
</organism>
<sequence>FTKIIYSHWIPRKENDENTNICDKLDEYVISPYSNEEFLNYSDVKACYELTPYNKTRAIQ</sequence>
<dbReference type="Proteomes" id="UP000789702">
    <property type="component" value="Unassembled WGS sequence"/>
</dbReference>
<dbReference type="EMBL" id="CAJVPU010047029">
    <property type="protein sequence ID" value="CAG8752848.1"/>
    <property type="molecule type" value="Genomic_DNA"/>
</dbReference>
<feature type="non-terminal residue" evidence="1">
    <location>
        <position position="1"/>
    </location>
</feature>
<keyword evidence="2" id="KW-1185">Reference proteome</keyword>
<feature type="non-terminal residue" evidence="1">
    <location>
        <position position="60"/>
    </location>
</feature>
<evidence type="ECO:0000313" key="2">
    <source>
        <dbReference type="Proteomes" id="UP000789702"/>
    </source>
</evidence>
<gene>
    <name evidence="1" type="ORF">DHETER_LOCUS14756</name>
</gene>
<proteinExistence type="predicted"/>
<protein>
    <submittedName>
        <fullName evidence="1">16483_t:CDS:1</fullName>
    </submittedName>
</protein>
<accession>A0ACA9QIL6</accession>
<evidence type="ECO:0000313" key="1">
    <source>
        <dbReference type="EMBL" id="CAG8752848.1"/>
    </source>
</evidence>
<name>A0ACA9QIL6_9GLOM</name>
<reference evidence="1" key="1">
    <citation type="submission" date="2021-06" db="EMBL/GenBank/DDBJ databases">
        <authorList>
            <person name="Kallberg Y."/>
            <person name="Tangrot J."/>
            <person name="Rosling A."/>
        </authorList>
    </citation>
    <scope>NUCLEOTIDE SEQUENCE</scope>
    <source>
        <strain evidence="1">IL203A</strain>
    </source>
</reference>
<comment type="caution">
    <text evidence="1">The sequence shown here is derived from an EMBL/GenBank/DDBJ whole genome shotgun (WGS) entry which is preliminary data.</text>
</comment>